<feature type="transmembrane region" description="Helical" evidence="1">
    <location>
        <begin position="93"/>
        <end position="112"/>
    </location>
</feature>
<feature type="transmembrane region" description="Helical" evidence="1">
    <location>
        <begin position="45"/>
        <end position="64"/>
    </location>
</feature>
<feature type="transmembrane region" description="Helical" evidence="1">
    <location>
        <begin position="69"/>
        <end position="87"/>
    </location>
</feature>
<keyword evidence="1" id="KW-0812">Transmembrane</keyword>
<proteinExistence type="predicted"/>
<accession>A0A1Y1RPS8</accession>
<keyword evidence="1" id="KW-1133">Transmembrane helix</keyword>
<keyword evidence="3" id="KW-1185">Reference proteome</keyword>
<sequence>MTQARVTPISVKVLACICCVQIVYLVAVAVWGISASAQPGQATVIASFYFLVAAALGVGAGAVWRGQRFGQPLVLVWQLFAVIIGVQTALGGVILEGLVTLVLSATALLLLFSRSTLSHLTR</sequence>
<protein>
    <submittedName>
        <fullName evidence="2">Uncharacterized protein</fullName>
    </submittedName>
</protein>
<dbReference type="AlphaFoldDB" id="A0A1Y1RPS8"/>
<dbReference type="OrthoDB" id="9939099at2"/>
<dbReference type="RefSeq" id="WP_083091718.1">
    <property type="nucleotide sequence ID" value="NZ_LXWF01000022.1"/>
</dbReference>
<name>A0A1Y1RPS8_9MICC</name>
<dbReference type="EMBL" id="LXWF01000022">
    <property type="protein sequence ID" value="ORC18855.1"/>
    <property type="molecule type" value="Genomic_DNA"/>
</dbReference>
<evidence type="ECO:0000256" key="1">
    <source>
        <dbReference type="SAM" id="Phobius"/>
    </source>
</evidence>
<evidence type="ECO:0000313" key="3">
    <source>
        <dbReference type="Proteomes" id="UP000192359"/>
    </source>
</evidence>
<dbReference type="Proteomes" id="UP000192359">
    <property type="component" value="Unassembled WGS sequence"/>
</dbReference>
<evidence type="ECO:0000313" key="2">
    <source>
        <dbReference type="EMBL" id="ORC18855.1"/>
    </source>
</evidence>
<reference evidence="2 3" key="1">
    <citation type="submission" date="2016-05" db="EMBL/GenBank/DDBJ databases">
        <title>Draft genome sequence of a porcine commensal Rothia nasimurium.</title>
        <authorList>
            <person name="Gaiser R.A."/>
            <person name="Van Baarlen P."/>
            <person name="Wells J.M."/>
        </authorList>
    </citation>
    <scope>NUCLEOTIDE SEQUENCE [LARGE SCALE GENOMIC DNA]</scope>
    <source>
        <strain evidence="2 3">PT-32</strain>
    </source>
</reference>
<organism evidence="2 3">
    <name type="scientific">Rothia nasimurium</name>
    <dbReference type="NCBI Taxonomy" id="85336"/>
    <lineage>
        <taxon>Bacteria</taxon>
        <taxon>Bacillati</taxon>
        <taxon>Actinomycetota</taxon>
        <taxon>Actinomycetes</taxon>
        <taxon>Micrococcales</taxon>
        <taxon>Micrococcaceae</taxon>
        <taxon>Rothia</taxon>
    </lineage>
</organism>
<comment type="caution">
    <text evidence="2">The sequence shown here is derived from an EMBL/GenBank/DDBJ whole genome shotgun (WGS) entry which is preliminary data.</text>
</comment>
<feature type="transmembrane region" description="Helical" evidence="1">
    <location>
        <begin position="12"/>
        <end position="33"/>
    </location>
</feature>
<keyword evidence="1" id="KW-0472">Membrane</keyword>
<gene>
    <name evidence="2" type="ORF">A7979_02330</name>
</gene>